<organism evidence="2 3">
    <name type="scientific">Actinacidiphila acididurans</name>
    <dbReference type="NCBI Taxonomy" id="2784346"/>
    <lineage>
        <taxon>Bacteria</taxon>
        <taxon>Bacillati</taxon>
        <taxon>Actinomycetota</taxon>
        <taxon>Actinomycetes</taxon>
        <taxon>Kitasatosporales</taxon>
        <taxon>Streptomycetaceae</taxon>
        <taxon>Actinacidiphila</taxon>
    </lineage>
</organism>
<dbReference type="Proteomes" id="UP000749040">
    <property type="component" value="Unassembled WGS sequence"/>
</dbReference>
<dbReference type="InterPro" id="IPR029045">
    <property type="entry name" value="ClpP/crotonase-like_dom_sf"/>
</dbReference>
<dbReference type="EMBL" id="JADKYB010000022">
    <property type="protein sequence ID" value="MBM9509114.1"/>
    <property type="molecule type" value="Genomic_DNA"/>
</dbReference>
<dbReference type="InterPro" id="IPR001753">
    <property type="entry name" value="Enoyl-CoA_hydra/iso"/>
</dbReference>
<name>A0ABS2U0I9_9ACTN</name>
<dbReference type="CDD" id="cd06558">
    <property type="entry name" value="crotonase-like"/>
    <property type="match status" value="1"/>
</dbReference>
<reference evidence="2 3" key="1">
    <citation type="submission" date="2021-01" db="EMBL/GenBank/DDBJ databases">
        <title>Streptomyces acididurans sp. nov., isolated from a peat swamp forest soil.</title>
        <authorList>
            <person name="Chantavorakit T."/>
            <person name="Duangmal K."/>
        </authorList>
    </citation>
    <scope>NUCLEOTIDE SEQUENCE [LARGE SCALE GENOMIC DNA]</scope>
    <source>
        <strain evidence="2 3">KK5PA1</strain>
    </source>
</reference>
<accession>A0ABS2U0I9</accession>
<evidence type="ECO:0000313" key="2">
    <source>
        <dbReference type="EMBL" id="MBM9509114.1"/>
    </source>
</evidence>
<dbReference type="Pfam" id="PF00378">
    <property type="entry name" value="ECH_1"/>
    <property type="match status" value="1"/>
</dbReference>
<dbReference type="Gene3D" id="3.90.226.10">
    <property type="entry name" value="2-enoyl-CoA Hydratase, Chain A, domain 1"/>
    <property type="match status" value="1"/>
</dbReference>
<dbReference type="InterPro" id="IPR051683">
    <property type="entry name" value="Enoyl-CoA_Hydratase/Isomerase"/>
</dbReference>
<evidence type="ECO:0000256" key="1">
    <source>
        <dbReference type="ARBA" id="ARBA00005254"/>
    </source>
</evidence>
<gene>
    <name evidence="2" type="ORF">ITX44_32120</name>
</gene>
<proteinExistence type="inferred from homology"/>
<dbReference type="RefSeq" id="WP_205361778.1">
    <property type="nucleotide sequence ID" value="NZ_JADKYB010000022.1"/>
</dbReference>
<comment type="caution">
    <text evidence="2">The sequence shown here is derived from an EMBL/GenBank/DDBJ whole genome shotgun (WGS) entry which is preliminary data.</text>
</comment>
<protein>
    <submittedName>
        <fullName evidence="2">Enoyl-CoA hydratase/isomerase family protein</fullName>
    </submittedName>
</protein>
<dbReference type="PANTHER" id="PTHR42964">
    <property type="entry name" value="ENOYL-COA HYDRATASE"/>
    <property type="match status" value="1"/>
</dbReference>
<evidence type="ECO:0000313" key="3">
    <source>
        <dbReference type="Proteomes" id="UP000749040"/>
    </source>
</evidence>
<comment type="similarity">
    <text evidence="1">Belongs to the enoyl-CoA hydratase/isomerase family.</text>
</comment>
<keyword evidence="3" id="KW-1185">Reference proteome</keyword>
<dbReference type="SUPFAM" id="SSF52096">
    <property type="entry name" value="ClpP/crotonase"/>
    <property type="match status" value="1"/>
</dbReference>
<sequence length="273" mass="29483">MAATPGTDRPAPGAEPPVLVTRVSERVRRITLNRPHKRNALDRDARQALRDALAQCQDASVIVLTGAGGTFCSGMDLSQLATKSQADEDELNRSWRQVQEDIRHHPAIVIASVAGYALGGGATLINTCDLAVVAEDARIGTPEIGFGFYPGLAGPAAQLRLSAKRAAWMVLTADRIDGRTAVEWGMANLAVPAAELDMRAEELAERVARFDPVALEWSKKALWQIPMHIGEWRAALEFGAYVNAEIHARTRSHEAALDGFLDGVRHPGQGADR</sequence>
<dbReference type="PANTHER" id="PTHR42964:SF1">
    <property type="entry name" value="POLYKETIDE BIOSYNTHESIS ENOYL-COA HYDRATASE PKSH-RELATED"/>
    <property type="match status" value="1"/>
</dbReference>